<accession>A0ABS9GZQ8</accession>
<comment type="similarity">
    <text evidence="1">Belongs to the UPF0749 family.</text>
</comment>
<gene>
    <name evidence="3" type="ORF">L2716_04685</name>
</gene>
<organism evidence="3 4">
    <name type="scientific">Pseudalkalibacillus berkeleyi</name>
    <dbReference type="NCBI Taxonomy" id="1069813"/>
    <lineage>
        <taxon>Bacteria</taxon>
        <taxon>Bacillati</taxon>
        <taxon>Bacillota</taxon>
        <taxon>Bacilli</taxon>
        <taxon>Bacillales</taxon>
        <taxon>Fictibacillaceae</taxon>
        <taxon>Pseudalkalibacillus</taxon>
    </lineage>
</organism>
<proteinExistence type="inferred from homology"/>
<dbReference type="PANTHER" id="PTHR37313">
    <property type="entry name" value="UPF0749 PROTEIN RV1825"/>
    <property type="match status" value="1"/>
</dbReference>
<dbReference type="PANTHER" id="PTHR37313:SF2">
    <property type="entry name" value="UPF0749 PROTEIN YLXX"/>
    <property type="match status" value="1"/>
</dbReference>
<feature type="coiled-coil region" evidence="2">
    <location>
        <begin position="37"/>
        <end position="97"/>
    </location>
</feature>
<evidence type="ECO:0000313" key="3">
    <source>
        <dbReference type="EMBL" id="MCF6137017.1"/>
    </source>
</evidence>
<dbReference type="InterPro" id="IPR010273">
    <property type="entry name" value="DUF881"/>
</dbReference>
<keyword evidence="2" id="KW-0175">Coiled coil</keyword>
<protein>
    <submittedName>
        <fullName evidence="3">DUF881 domain-containing protein</fullName>
    </submittedName>
</protein>
<evidence type="ECO:0000256" key="1">
    <source>
        <dbReference type="ARBA" id="ARBA00009108"/>
    </source>
</evidence>
<dbReference type="RefSeq" id="WP_236332262.1">
    <property type="nucleotide sequence ID" value="NZ_JAKIJS010000001.1"/>
</dbReference>
<dbReference type="EMBL" id="JAKIJS010000001">
    <property type="protein sequence ID" value="MCF6137017.1"/>
    <property type="molecule type" value="Genomic_DNA"/>
</dbReference>
<dbReference type="Pfam" id="PF05949">
    <property type="entry name" value="DUF881"/>
    <property type="match status" value="1"/>
</dbReference>
<comment type="caution">
    <text evidence="3">The sequence shown here is derived from an EMBL/GenBank/DDBJ whole genome shotgun (WGS) entry which is preliminary data.</text>
</comment>
<evidence type="ECO:0000313" key="4">
    <source>
        <dbReference type="Proteomes" id="UP001649381"/>
    </source>
</evidence>
<keyword evidence="4" id="KW-1185">Reference proteome</keyword>
<dbReference type="Proteomes" id="UP001649381">
    <property type="component" value="Unassembled WGS sequence"/>
</dbReference>
<sequence>MMRRNLILALTTMTIGFMVAVLFHTTSEPVVRDTRDIWELRQDLEQQKKVQQELYNEIIKNEKLIDQYSGESKEDQIKALENTLAELKKDAGLTEVSGHGIVLTIEPLLDDENLLGTSTGTVHPELIRRLINELNTYGAQEISIDGERIVNTTPIREVNEKTYINEEPLSPFPVKVKVLSKNSNKLHTEMQTSQSGEDFARENLLLTSKLVDNVTIPPYDHQIRVKYMKEKGDS</sequence>
<reference evidence="3 4" key="1">
    <citation type="submission" date="2022-01" db="EMBL/GenBank/DDBJ databases">
        <title>Alkalihalobacillus sp. EGI L200015, a novel bacterium isolated from a salt lake sediment.</title>
        <authorList>
            <person name="Gao L."/>
            <person name="Fang B.-Z."/>
            <person name="Li W.-J."/>
        </authorList>
    </citation>
    <scope>NUCLEOTIDE SEQUENCE [LARGE SCALE GENOMIC DNA]</scope>
    <source>
        <strain evidence="3 4">KCTC 12718</strain>
    </source>
</reference>
<name>A0ABS9GZQ8_9BACL</name>
<evidence type="ECO:0000256" key="2">
    <source>
        <dbReference type="SAM" id="Coils"/>
    </source>
</evidence>
<dbReference type="Gene3D" id="3.30.70.1880">
    <property type="entry name" value="Protein of unknown function DUF881"/>
    <property type="match status" value="1"/>
</dbReference>